<feature type="signal peptide" evidence="1">
    <location>
        <begin position="1"/>
        <end position="29"/>
    </location>
</feature>
<organism evidence="2 3">
    <name type="scientific">Pontibacter qinzhouensis</name>
    <dbReference type="NCBI Taxonomy" id="2603253"/>
    <lineage>
        <taxon>Bacteria</taxon>
        <taxon>Pseudomonadati</taxon>
        <taxon>Bacteroidota</taxon>
        <taxon>Cytophagia</taxon>
        <taxon>Cytophagales</taxon>
        <taxon>Hymenobacteraceae</taxon>
        <taxon>Pontibacter</taxon>
    </lineage>
</organism>
<sequence>MVANNLKMSGFRSCFLLFLGLLVATAAFAQPTHIQVQGVVQDARTGEKLAFVNIVANDGETGTTTNLDGQFVLRHNRSIQTVRFSYVGYTTQFATPDSSSTLQVFLQPAAARLAEVIVRSGENPAHRIIRLANRHREQHKPENLAAYSYRTYNKFILTAVGSADAAAIRAKPELSRQDSAYLKMGKLLEEQHLFLSESITEFAFLKPNQQKETILATQVSGLEQPSFGIVAAEAREFSVYDDMPVFFGKRYLSPLSTGSTRKYNFLLEETSVIGSDTIYIISYRPENGKNFDGLTGILYINSKGWAVQNVIAESATDDDKRGMKLQQQFEQVNGHWFPKELDVEITIPQVQMRGHQPYGHLRTYITDVQLNPPLRRRDFDLIALSQAPEAHRQPLRFWQQFRTDSLNRVEQRTYQQLDSTGKADNLDKKIQVIEYLSARQIPIGKISLDLNRFLRISDFEGLRLGLGAHTNNRFSERLIVGGYWGYGFGDKEHKYGADASLLLHKPSELKLAAELFEDVLEPGGRRLPFMPRSSFNSLRPALLTHLDYTTHRSASLSGRLLRYLQVQAMLRQEERRPTLAVEIPESPVRYQVAEAVLGLRYAYGEQLVQLFNQTRPVPNAFPVLRAQYSRGLQGFLDGEYDYHKVDARLSASFRHRTTGETSVTLMGGLIKGALPLLAMYNGYGSFNSSYKVYAGEGFETMAPYEFFSDRYTSLFLQQDIGKRLLRTRFFQPNLVLLTNIGFGDMKERQFAEQEQYFNTMSRGFYESGLLLNDIIASPFSGVGIGFFYRYGPYALEKASDNFRIKLTTSLFF</sequence>
<keyword evidence="2" id="KW-0378">Hydrolase</keyword>
<accession>A0A5C8KAB5</accession>
<keyword evidence="2" id="KW-0645">Protease</keyword>
<dbReference type="InterPro" id="IPR043741">
    <property type="entry name" value="DUF5686"/>
</dbReference>
<dbReference type="EMBL" id="VRTY01000006">
    <property type="protein sequence ID" value="TXK51978.1"/>
    <property type="molecule type" value="Genomic_DNA"/>
</dbReference>
<proteinExistence type="predicted"/>
<dbReference type="AlphaFoldDB" id="A0A5C8KAB5"/>
<dbReference type="Proteomes" id="UP000321926">
    <property type="component" value="Unassembled WGS sequence"/>
</dbReference>
<name>A0A5C8KAB5_9BACT</name>
<dbReference type="SUPFAM" id="SSF49464">
    <property type="entry name" value="Carboxypeptidase regulatory domain-like"/>
    <property type="match status" value="1"/>
</dbReference>
<protein>
    <submittedName>
        <fullName evidence="2">Carboxypeptidase-like regulatory domain-containing protein</fullName>
    </submittedName>
</protein>
<keyword evidence="3" id="KW-1185">Reference proteome</keyword>
<evidence type="ECO:0000313" key="3">
    <source>
        <dbReference type="Proteomes" id="UP000321926"/>
    </source>
</evidence>
<comment type="caution">
    <text evidence="2">The sequence shown here is derived from an EMBL/GenBank/DDBJ whole genome shotgun (WGS) entry which is preliminary data.</text>
</comment>
<reference evidence="2 3" key="1">
    <citation type="submission" date="2019-08" db="EMBL/GenBank/DDBJ databases">
        <authorList>
            <person name="Shi S."/>
        </authorList>
    </citation>
    <scope>NUCLEOTIDE SEQUENCE [LARGE SCALE GENOMIC DNA]</scope>
    <source>
        <strain evidence="2 3">GY10130</strain>
    </source>
</reference>
<dbReference type="OrthoDB" id="983143at2"/>
<evidence type="ECO:0000256" key="1">
    <source>
        <dbReference type="SAM" id="SignalP"/>
    </source>
</evidence>
<feature type="chain" id="PRO_5022991710" evidence="1">
    <location>
        <begin position="30"/>
        <end position="812"/>
    </location>
</feature>
<dbReference type="Pfam" id="PF13715">
    <property type="entry name" value="CarbopepD_reg_2"/>
    <property type="match status" value="1"/>
</dbReference>
<keyword evidence="1" id="KW-0732">Signal</keyword>
<dbReference type="InterPro" id="IPR008969">
    <property type="entry name" value="CarboxyPept-like_regulatory"/>
</dbReference>
<keyword evidence="2" id="KW-0121">Carboxypeptidase</keyword>
<evidence type="ECO:0000313" key="2">
    <source>
        <dbReference type="EMBL" id="TXK51978.1"/>
    </source>
</evidence>
<dbReference type="GO" id="GO:0004180">
    <property type="term" value="F:carboxypeptidase activity"/>
    <property type="evidence" value="ECO:0007669"/>
    <property type="project" value="UniProtKB-KW"/>
</dbReference>
<dbReference type="Gene3D" id="2.60.40.1120">
    <property type="entry name" value="Carboxypeptidase-like, regulatory domain"/>
    <property type="match status" value="1"/>
</dbReference>
<dbReference type="Pfam" id="PF18939">
    <property type="entry name" value="DUF5686"/>
    <property type="match status" value="1"/>
</dbReference>
<gene>
    <name evidence="2" type="ORF">FVR03_02535</name>
</gene>